<keyword evidence="2" id="KW-0862">Zinc</keyword>
<keyword evidence="4" id="KW-0143">Chaperone</keyword>
<dbReference type="GO" id="GO:0051082">
    <property type="term" value="F:unfolded protein binding"/>
    <property type="evidence" value="ECO:0007669"/>
    <property type="project" value="InterPro"/>
</dbReference>
<dbReference type="PANTHER" id="PTHR30111">
    <property type="entry name" value="33 KDA CHAPERONIN"/>
    <property type="match status" value="1"/>
</dbReference>
<sequence length="293" mass="32832">MKQQDCLRRFIFEEHGVRGEWVRLEKSWQQAKQHQHLVNDAVDAQMGQALAAVVLLSATIKFKGAMIMQIQGGGDLKALVAQSSNERQIRGLVRSEASVAGANLQEMIGEGGRLVLTVESENAEPYQGIVGVEAETLADVLRTYFTQSEQLDTRLWLFANKTHAAGLFIQELPSGNQDKADWERIEILANTVTAEELLSLDCEDLLHRLFHQEKVRIYDPEPVEFKCNCSRQKIGGTLAALGRSELQAILRERDDIEVDCQFCGAQYHFDKVDVENLLTNPAAETDTNSPTRH</sequence>
<keyword evidence="5" id="KW-0676">Redox-active center</keyword>
<dbReference type="InterPro" id="IPR000397">
    <property type="entry name" value="Heat_shock_Hsp33"/>
</dbReference>
<dbReference type="GO" id="GO:0044183">
    <property type="term" value="F:protein folding chaperone"/>
    <property type="evidence" value="ECO:0007669"/>
    <property type="project" value="TreeGrafter"/>
</dbReference>
<dbReference type="Gene3D" id="1.10.287.480">
    <property type="entry name" value="helix hairpin bin"/>
    <property type="match status" value="1"/>
</dbReference>
<keyword evidence="3" id="KW-1015">Disulfide bond</keyword>
<dbReference type="InterPro" id="IPR023212">
    <property type="entry name" value="Hsp33_helix_hairpin_bin_dom_sf"/>
</dbReference>
<protein>
    <submittedName>
        <fullName evidence="6">Molecular chaperone Hsp33</fullName>
    </submittedName>
</protein>
<dbReference type="SUPFAM" id="SSF118352">
    <property type="entry name" value="HSP33 redox switch-like"/>
    <property type="match status" value="1"/>
</dbReference>
<reference evidence="6 7" key="1">
    <citation type="submission" date="2016-03" db="EMBL/GenBank/DDBJ databases">
        <authorList>
            <person name="Ploux O."/>
        </authorList>
    </citation>
    <scope>NUCLEOTIDE SEQUENCE [LARGE SCALE GENOMIC DNA]</scope>
    <source>
        <strain evidence="6 7">R-45363</strain>
    </source>
</reference>
<dbReference type="NCBIfam" id="NF001033">
    <property type="entry name" value="PRK00114.1"/>
    <property type="match status" value="1"/>
</dbReference>
<evidence type="ECO:0000256" key="2">
    <source>
        <dbReference type="ARBA" id="ARBA00022833"/>
    </source>
</evidence>
<dbReference type="RefSeq" id="WP_064010566.1">
    <property type="nucleotide sequence ID" value="NZ_LUUG01000122.1"/>
</dbReference>
<keyword evidence="1" id="KW-0963">Cytoplasm</keyword>
<proteinExistence type="predicted"/>
<evidence type="ECO:0000256" key="5">
    <source>
        <dbReference type="ARBA" id="ARBA00023284"/>
    </source>
</evidence>
<gene>
    <name evidence="6" type="ORF">A1332_21745</name>
</gene>
<evidence type="ECO:0000256" key="4">
    <source>
        <dbReference type="ARBA" id="ARBA00023186"/>
    </source>
</evidence>
<evidence type="ECO:0000313" key="6">
    <source>
        <dbReference type="EMBL" id="OAH97290.1"/>
    </source>
</evidence>
<organism evidence="6 7">
    <name type="scientific">Methylomonas methanica</name>
    <dbReference type="NCBI Taxonomy" id="421"/>
    <lineage>
        <taxon>Bacteria</taxon>
        <taxon>Pseudomonadati</taxon>
        <taxon>Pseudomonadota</taxon>
        <taxon>Gammaproteobacteria</taxon>
        <taxon>Methylococcales</taxon>
        <taxon>Methylococcaceae</taxon>
        <taxon>Methylomonas</taxon>
    </lineage>
</organism>
<dbReference type="OrthoDB" id="9793753at2"/>
<evidence type="ECO:0000256" key="1">
    <source>
        <dbReference type="ARBA" id="ARBA00022490"/>
    </source>
</evidence>
<dbReference type="SUPFAM" id="SSF64397">
    <property type="entry name" value="Hsp33 domain"/>
    <property type="match status" value="1"/>
</dbReference>
<name>A0A177LVB0_METMH</name>
<dbReference type="PANTHER" id="PTHR30111:SF1">
    <property type="entry name" value="33 KDA CHAPERONIN"/>
    <property type="match status" value="1"/>
</dbReference>
<dbReference type="CDD" id="cd00498">
    <property type="entry name" value="Hsp33"/>
    <property type="match status" value="1"/>
</dbReference>
<dbReference type="Pfam" id="PF01430">
    <property type="entry name" value="HSP33"/>
    <property type="match status" value="1"/>
</dbReference>
<dbReference type="EMBL" id="LUUG01000122">
    <property type="protein sequence ID" value="OAH97290.1"/>
    <property type="molecule type" value="Genomic_DNA"/>
</dbReference>
<dbReference type="InterPro" id="IPR016153">
    <property type="entry name" value="Heat_shock_Hsp33_N"/>
</dbReference>
<evidence type="ECO:0000256" key="3">
    <source>
        <dbReference type="ARBA" id="ARBA00023157"/>
    </source>
</evidence>
<dbReference type="GO" id="GO:0005737">
    <property type="term" value="C:cytoplasm"/>
    <property type="evidence" value="ECO:0007669"/>
    <property type="project" value="InterPro"/>
</dbReference>
<dbReference type="Proteomes" id="UP000078090">
    <property type="component" value="Unassembled WGS sequence"/>
</dbReference>
<dbReference type="PIRSF" id="PIRSF005261">
    <property type="entry name" value="Heat_shock_Hsp33"/>
    <property type="match status" value="1"/>
</dbReference>
<comment type="caution">
    <text evidence="6">The sequence shown here is derived from an EMBL/GenBank/DDBJ whole genome shotgun (WGS) entry which is preliminary data.</text>
</comment>
<dbReference type="Gene3D" id="3.55.30.10">
    <property type="entry name" value="Hsp33 domain"/>
    <property type="match status" value="1"/>
</dbReference>
<dbReference type="Gene3D" id="3.90.1280.10">
    <property type="entry name" value="HSP33 redox switch-like"/>
    <property type="match status" value="1"/>
</dbReference>
<dbReference type="InterPro" id="IPR016154">
    <property type="entry name" value="Heat_shock_Hsp33_C"/>
</dbReference>
<evidence type="ECO:0000313" key="7">
    <source>
        <dbReference type="Proteomes" id="UP000078090"/>
    </source>
</evidence>
<dbReference type="GO" id="GO:0042026">
    <property type="term" value="P:protein refolding"/>
    <property type="evidence" value="ECO:0007669"/>
    <property type="project" value="TreeGrafter"/>
</dbReference>
<accession>A0A177LVB0</accession>
<dbReference type="AlphaFoldDB" id="A0A177LVB0"/>